<dbReference type="EMBL" id="ML735360">
    <property type="protein sequence ID" value="KAE8384665.1"/>
    <property type="molecule type" value="Genomic_DNA"/>
</dbReference>
<organism evidence="2">
    <name type="scientific">Petromyces alliaceus</name>
    <name type="common">Aspergillus alliaceus</name>
    <dbReference type="NCBI Taxonomy" id="209559"/>
    <lineage>
        <taxon>Eukaryota</taxon>
        <taxon>Fungi</taxon>
        <taxon>Dikarya</taxon>
        <taxon>Ascomycota</taxon>
        <taxon>Pezizomycotina</taxon>
        <taxon>Eurotiomycetes</taxon>
        <taxon>Eurotiomycetidae</taxon>
        <taxon>Eurotiales</taxon>
        <taxon>Aspergillaceae</taxon>
        <taxon>Aspergillus</taxon>
        <taxon>Aspergillus subgen. Circumdati</taxon>
    </lineage>
</organism>
<dbReference type="Proteomes" id="UP000326877">
    <property type="component" value="Unassembled WGS sequence"/>
</dbReference>
<reference evidence="2" key="1">
    <citation type="submission" date="2019-04" db="EMBL/GenBank/DDBJ databases">
        <title>Friends and foes A comparative genomics studyof 23 Aspergillus species from section Flavi.</title>
        <authorList>
            <consortium name="DOE Joint Genome Institute"/>
            <person name="Kjaerbolling I."/>
            <person name="Vesth T."/>
            <person name="Frisvad J.C."/>
            <person name="Nybo J.L."/>
            <person name="Theobald S."/>
            <person name="Kildgaard S."/>
            <person name="Isbrandt T."/>
            <person name="Kuo A."/>
            <person name="Sato A."/>
            <person name="Lyhne E.K."/>
            <person name="Kogle M.E."/>
            <person name="Wiebenga A."/>
            <person name="Kun R.S."/>
            <person name="Lubbers R.J."/>
            <person name="Makela M.R."/>
            <person name="Barry K."/>
            <person name="Chovatia M."/>
            <person name="Clum A."/>
            <person name="Daum C."/>
            <person name="Haridas S."/>
            <person name="He G."/>
            <person name="LaButti K."/>
            <person name="Lipzen A."/>
            <person name="Mondo S."/>
            <person name="Riley R."/>
            <person name="Salamov A."/>
            <person name="Simmons B.A."/>
            <person name="Magnuson J.K."/>
            <person name="Henrissat B."/>
            <person name="Mortensen U.H."/>
            <person name="Larsen T.O."/>
            <person name="Devries R.P."/>
            <person name="Grigoriev I.V."/>
            <person name="Machida M."/>
            <person name="Baker S.E."/>
            <person name="Andersen M.R."/>
        </authorList>
    </citation>
    <scope>NUCLEOTIDE SEQUENCE [LARGE SCALE GENOMIC DNA]</scope>
    <source>
        <strain evidence="2">IBT 14317</strain>
    </source>
</reference>
<protein>
    <submittedName>
        <fullName evidence="2">Uncharacterized protein</fullName>
    </submittedName>
</protein>
<evidence type="ECO:0000256" key="1">
    <source>
        <dbReference type="SAM" id="MobiDB-lite"/>
    </source>
</evidence>
<accession>A0A5N7BS66</accession>
<dbReference type="AlphaFoldDB" id="A0A5N7BS66"/>
<proteinExistence type="predicted"/>
<evidence type="ECO:0000313" key="2">
    <source>
        <dbReference type="EMBL" id="KAE8384665.1"/>
    </source>
</evidence>
<feature type="compositionally biased region" description="Polar residues" evidence="1">
    <location>
        <begin position="114"/>
        <end position="130"/>
    </location>
</feature>
<dbReference type="OrthoDB" id="4356293at2759"/>
<feature type="region of interest" description="Disordered" evidence="1">
    <location>
        <begin position="106"/>
        <end position="130"/>
    </location>
</feature>
<name>A0A5N7BS66_PETAA</name>
<gene>
    <name evidence="2" type="ORF">BDV23DRAFT_188996</name>
</gene>
<sequence length="130" mass="13997">MSIYGYEDCVAGTFYGFTGTENNEFHPGYTFNLKWRAIDNGKIPLNISLGQAGGTLIDPIVSKLTTSSSTSISIPSTSSSSRSIGIGVGGRRWRVPFDPFTCFLFSPSAKKGQPGTTHSDSAGENENNYR</sequence>